<dbReference type="AlphaFoldDB" id="A0A6P2DK72"/>
<evidence type="ECO:0000313" key="1">
    <source>
        <dbReference type="EMBL" id="VTS03740.1"/>
    </source>
</evidence>
<dbReference type="RefSeq" id="WP_162673123.1">
    <property type="nucleotide sequence ID" value="NZ_LR593886.1"/>
</dbReference>
<dbReference type="Proteomes" id="UP000464178">
    <property type="component" value="Chromosome"/>
</dbReference>
<dbReference type="NCBIfam" id="TIGR02996">
    <property type="entry name" value="rpt_mate_G_obs"/>
    <property type="match status" value="1"/>
</dbReference>
<proteinExistence type="predicted"/>
<accession>A0A6P2DK72</accession>
<organism evidence="1 2">
    <name type="scientific">Gemmata massiliana</name>
    <dbReference type="NCBI Taxonomy" id="1210884"/>
    <lineage>
        <taxon>Bacteria</taxon>
        <taxon>Pseudomonadati</taxon>
        <taxon>Planctomycetota</taxon>
        <taxon>Planctomycetia</taxon>
        <taxon>Gemmatales</taxon>
        <taxon>Gemmataceae</taxon>
        <taxon>Gemmata</taxon>
    </lineage>
</organism>
<name>A0A6P2DK72_9BACT</name>
<keyword evidence="2" id="KW-1185">Reference proteome</keyword>
<dbReference type="KEGG" id="gms:SOIL9_70820"/>
<protein>
    <recommendedName>
        <fullName evidence="3">Repeat-companion domain TIGR02996</fullName>
    </recommendedName>
</protein>
<reference evidence="1 2" key="1">
    <citation type="submission" date="2019-05" db="EMBL/GenBank/DDBJ databases">
        <authorList>
            <consortium name="Science for Life Laboratories"/>
        </authorList>
    </citation>
    <scope>NUCLEOTIDE SEQUENCE [LARGE SCALE GENOMIC DNA]</scope>
    <source>
        <strain evidence="1">Soil9</strain>
    </source>
</reference>
<sequence>MNEHIAFLHAIRADPDDDTVRLAFADWLDERADPLGEFIRVQIELEPIRFRIDDPRADELHAREDELLRKHRDEWIGGAAHFPNPTDFGPVFRRGFPDYACLSLDTFLTQGEALFAAVPTLREVALYGLANRGSELTMCPLLAKLDTLEIADWLTEDDAISLSVSPHLDRISRFKLWVGGEPYFLRELAKQAGATWPHEIELVQVCGGTGCFTRFEATRARERNVEADSFAGEANKACSRELVRVTRPFERAFPLSGKISGTCCAGHLPDGSKVLAGGSVHHWFLATFTEGGHCQSMNSRSNDVHYQFRAGTPEFRLELDAAFQEWVQEDLRLKPGLIWVREFDESDLRVALWPRHISEYIADPNPHREATTTGSEFDWQNRGGEARGWLEYRNFVIDNNRETWATWRGQTYHLEL</sequence>
<evidence type="ECO:0000313" key="2">
    <source>
        <dbReference type="Proteomes" id="UP000464178"/>
    </source>
</evidence>
<evidence type="ECO:0008006" key="3">
    <source>
        <dbReference type="Google" id="ProtNLM"/>
    </source>
</evidence>
<gene>
    <name evidence="1" type="ORF">SOIL9_70820</name>
</gene>
<dbReference type="InterPro" id="IPR014338">
    <property type="entry name" value="CHP02996_rpt-companion-dom"/>
</dbReference>
<dbReference type="EMBL" id="LR593886">
    <property type="protein sequence ID" value="VTS03740.1"/>
    <property type="molecule type" value="Genomic_DNA"/>
</dbReference>